<sequence length="130" mass="15252">MRRIYTYYDGAQSPVRCFFEKANAKIKDKFMFCMKYVKDDKNCFGKPYVKHFSGGKFSRLFEVRIMAIGKMVWVIFYEHNGVITLLYAFYKRTHKDTKDALAASLKILDKISDGEGAVLEKHREELILND</sequence>
<keyword evidence="1" id="KW-1133">Transmembrane helix</keyword>
<protein>
    <submittedName>
        <fullName evidence="2">Type II toxin-antitoxin system RelE/ParE family toxin</fullName>
    </submittedName>
</protein>
<name>A0A926F872_9FIRM</name>
<dbReference type="AlphaFoldDB" id="A0A926F872"/>
<evidence type="ECO:0000256" key="1">
    <source>
        <dbReference type="SAM" id="Phobius"/>
    </source>
</evidence>
<evidence type="ECO:0000313" key="2">
    <source>
        <dbReference type="EMBL" id="MBC8597618.1"/>
    </source>
</evidence>
<dbReference type="RefSeq" id="WP_262432866.1">
    <property type="nucleotide sequence ID" value="NZ_JACRTE010000100.1"/>
</dbReference>
<dbReference type="EMBL" id="JACRTE010000100">
    <property type="protein sequence ID" value="MBC8597618.1"/>
    <property type="molecule type" value="Genomic_DNA"/>
</dbReference>
<reference evidence="2" key="1">
    <citation type="submission" date="2020-08" db="EMBL/GenBank/DDBJ databases">
        <title>Genome public.</title>
        <authorList>
            <person name="Liu C."/>
            <person name="Sun Q."/>
        </authorList>
    </citation>
    <scope>NUCLEOTIDE SEQUENCE</scope>
    <source>
        <strain evidence="2">NSJ-50</strain>
    </source>
</reference>
<gene>
    <name evidence="2" type="ORF">H8706_12245</name>
</gene>
<accession>A0A926F872</accession>
<proteinExistence type="predicted"/>
<keyword evidence="1" id="KW-0812">Transmembrane</keyword>
<organism evidence="2 3">
    <name type="scientific">Qingrenia yutianensis</name>
    <dbReference type="NCBI Taxonomy" id="2763676"/>
    <lineage>
        <taxon>Bacteria</taxon>
        <taxon>Bacillati</taxon>
        <taxon>Bacillota</taxon>
        <taxon>Clostridia</taxon>
        <taxon>Eubacteriales</taxon>
        <taxon>Oscillospiraceae</taxon>
        <taxon>Qingrenia</taxon>
    </lineage>
</organism>
<keyword evidence="3" id="KW-1185">Reference proteome</keyword>
<feature type="transmembrane region" description="Helical" evidence="1">
    <location>
        <begin position="71"/>
        <end position="90"/>
    </location>
</feature>
<dbReference type="Proteomes" id="UP000647416">
    <property type="component" value="Unassembled WGS sequence"/>
</dbReference>
<evidence type="ECO:0000313" key="3">
    <source>
        <dbReference type="Proteomes" id="UP000647416"/>
    </source>
</evidence>
<keyword evidence="1" id="KW-0472">Membrane</keyword>
<comment type="caution">
    <text evidence="2">The sequence shown here is derived from an EMBL/GenBank/DDBJ whole genome shotgun (WGS) entry which is preliminary data.</text>
</comment>